<feature type="domain" description="HTH araC/xylS-type" evidence="4">
    <location>
        <begin position="206"/>
        <end position="304"/>
    </location>
</feature>
<protein>
    <submittedName>
        <fullName evidence="5">Transcriptional regulator GlxA family with amidase domain</fullName>
    </submittedName>
</protein>
<evidence type="ECO:0000256" key="1">
    <source>
        <dbReference type="ARBA" id="ARBA00023015"/>
    </source>
</evidence>
<dbReference type="PROSITE" id="PS01124">
    <property type="entry name" value="HTH_ARAC_FAMILY_2"/>
    <property type="match status" value="1"/>
</dbReference>
<dbReference type="PANTHER" id="PTHR43130:SF3">
    <property type="entry name" value="HTH-TYPE TRANSCRIPTIONAL REGULATOR RV1931C"/>
    <property type="match status" value="1"/>
</dbReference>
<dbReference type="InterPro" id="IPR002818">
    <property type="entry name" value="DJ-1/PfpI"/>
</dbReference>
<dbReference type="CDD" id="cd03137">
    <property type="entry name" value="GATase1_AraC_1"/>
    <property type="match status" value="1"/>
</dbReference>
<evidence type="ECO:0000259" key="4">
    <source>
        <dbReference type="PROSITE" id="PS01124"/>
    </source>
</evidence>
<dbReference type="InterPro" id="IPR029062">
    <property type="entry name" value="Class_I_gatase-like"/>
</dbReference>
<proteinExistence type="predicted"/>
<reference evidence="5" key="1">
    <citation type="submission" date="2020-11" db="EMBL/GenBank/DDBJ databases">
        <title>Sequencing the genomes of 1000 actinobacteria strains.</title>
        <authorList>
            <person name="Klenk H.-P."/>
        </authorList>
    </citation>
    <scope>NUCLEOTIDE SEQUENCE</scope>
    <source>
        <strain evidence="5">DSM 45356</strain>
    </source>
</reference>
<dbReference type="InterPro" id="IPR018060">
    <property type="entry name" value="HTH_AraC"/>
</dbReference>
<dbReference type="InterPro" id="IPR009057">
    <property type="entry name" value="Homeodomain-like_sf"/>
</dbReference>
<dbReference type="SUPFAM" id="SSF46689">
    <property type="entry name" value="Homeodomain-like"/>
    <property type="match status" value="2"/>
</dbReference>
<evidence type="ECO:0000256" key="2">
    <source>
        <dbReference type="ARBA" id="ARBA00023125"/>
    </source>
</evidence>
<keyword evidence="2" id="KW-0238">DNA-binding</keyword>
<dbReference type="Gene3D" id="3.40.50.880">
    <property type="match status" value="1"/>
</dbReference>
<dbReference type="Proteomes" id="UP000622552">
    <property type="component" value="Unassembled WGS sequence"/>
</dbReference>
<dbReference type="RefSeq" id="WP_197002662.1">
    <property type="nucleotide sequence ID" value="NZ_BONS01000002.1"/>
</dbReference>
<gene>
    <name evidence="5" type="ORF">IW245_001765</name>
</gene>
<dbReference type="AlphaFoldDB" id="A0A8J7GRE2"/>
<dbReference type="SMART" id="SM00342">
    <property type="entry name" value="HTH_ARAC"/>
    <property type="match status" value="1"/>
</dbReference>
<dbReference type="InterPro" id="IPR052158">
    <property type="entry name" value="INH-QAR"/>
</dbReference>
<dbReference type="SUPFAM" id="SSF52317">
    <property type="entry name" value="Class I glutamine amidotransferase-like"/>
    <property type="match status" value="1"/>
</dbReference>
<name>A0A8J7GRE2_9ACTN</name>
<dbReference type="InterPro" id="IPR018062">
    <property type="entry name" value="HTH_AraC-typ_CS"/>
</dbReference>
<evidence type="ECO:0000256" key="3">
    <source>
        <dbReference type="ARBA" id="ARBA00023163"/>
    </source>
</evidence>
<keyword evidence="1" id="KW-0805">Transcription regulation</keyword>
<comment type="caution">
    <text evidence="5">The sequence shown here is derived from an EMBL/GenBank/DDBJ whole genome shotgun (WGS) entry which is preliminary data.</text>
</comment>
<dbReference type="EMBL" id="JADOUF010000001">
    <property type="protein sequence ID" value="MBG6135571.1"/>
    <property type="molecule type" value="Genomic_DNA"/>
</dbReference>
<dbReference type="PANTHER" id="PTHR43130">
    <property type="entry name" value="ARAC-FAMILY TRANSCRIPTIONAL REGULATOR"/>
    <property type="match status" value="1"/>
</dbReference>
<keyword evidence="3" id="KW-0804">Transcription</keyword>
<dbReference type="GO" id="GO:0003700">
    <property type="term" value="F:DNA-binding transcription factor activity"/>
    <property type="evidence" value="ECO:0007669"/>
    <property type="project" value="InterPro"/>
</dbReference>
<dbReference type="PROSITE" id="PS00041">
    <property type="entry name" value="HTH_ARAC_FAMILY_1"/>
    <property type="match status" value="1"/>
</dbReference>
<evidence type="ECO:0000313" key="6">
    <source>
        <dbReference type="Proteomes" id="UP000622552"/>
    </source>
</evidence>
<accession>A0A8J7GRE2</accession>
<dbReference type="Gene3D" id="1.10.10.60">
    <property type="entry name" value="Homeodomain-like"/>
    <property type="match status" value="1"/>
</dbReference>
<sequence length="304" mass="32895">MIVGVLVFDGAGLFETSVPASVFSEPGFELRMVAGEPGRLTSTGGLVVEAPYGLDALADADLVIVPSYRTSFEPPPGAVLEAVRAAHARGATVVGLCVGAFVLAAAGLLDGRRAVTHWGYAAELAARYPKILVDTDQLYVDEGDIATSAGSAAGIDLCLHLIRHRSGAELAGRIARRMVVPPHRAGERAQYIEEPVPAPLRGDPVGLAMDWALHRLDHDIPVDELARRATMSRRAFDRRFREVTGTTPARWLLHQRVLRAQRLLETTDLGVEEVARRCGFASATALRPHFRAEFGVPPRDYRQP</sequence>
<keyword evidence="6" id="KW-1185">Reference proteome</keyword>
<organism evidence="5 6">
    <name type="scientific">Longispora fulva</name>
    <dbReference type="NCBI Taxonomy" id="619741"/>
    <lineage>
        <taxon>Bacteria</taxon>
        <taxon>Bacillati</taxon>
        <taxon>Actinomycetota</taxon>
        <taxon>Actinomycetes</taxon>
        <taxon>Micromonosporales</taxon>
        <taxon>Micromonosporaceae</taxon>
        <taxon>Longispora</taxon>
    </lineage>
</organism>
<evidence type="ECO:0000313" key="5">
    <source>
        <dbReference type="EMBL" id="MBG6135571.1"/>
    </source>
</evidence>
<dbReference type="Pfam" id="PF01965">
    <property type="entry name" value="DJ-1_PfpI"/>
    <property type="match status" value="1"/>
</dbReference>
<dbReference type="Pfam" id="PF12833">
    <property type="entry name" value="HTH_18"/>
    <property type="match status" value="1"/>
</dbReference>
<dbReference type="GO" id="GO:0043565">
    <property type="term" value="F:sequence-specific DNA binding"/>
    <property type="evidence" value="ECO:0007669"/>
    <property type="project" value="InterPro"/>
</dbReference>